<accession>A0ABT1J1N8</accession>
<protein>
    <submittedName>
        <fullName evidence="2">Uncharacterized protein</fullName>
    </submittedName>
</protein>
<dbReference type="Proteomes" id="UP001206483">
    <property type="component" value="Unassembled WGS sequence"/>
</dbReference>
<sequence length="35" mass="3921">MGRPFMKELADGTRRGNTKGLRQCERDGWQILAGA</sequence>
<feature type="region of interest" description="Disordered" evidence="1">
    <location>
        <begin position="1"/>
        <end position="20"/>
    </location>
</feature>
<evidence type="ECO:0000313" key="3">
    <source>
        <dbReference type="Proteomes" id="UP001206483"/>
    </source>
</evidence>
<reference evidence="2 3" key="1">
    <citation type="submission" date="2022-06" db="EMBL/GenBank/DDBJ databases">
        <title>Sequencing the genomes of 1000 actinobacteria strains.</title>
        <authorList>
            <person name="Klenk H.-P."/>
        </authorList>
    </citation>
    <scope>NUCLEOTIDE SEQUENCE [LARGE SCALE GENOMIC DNA]</scope>
    <source>
        <strain evidence="2 3">DSM 41656</strain>
    </source>
</reference>
<gene>
    <name evidence="2" type="ORF">FHR36_004232</name>
</gene>
<evidence type="ECO:0000313" key="2">
    <source>
        <dbReference type="EMBL" id="MCP2311069.1"/>
    </source>
</evidence>
<evidence type="ECO:0000256" key="1">
    <source>
        <dbReference type="SAM" id="MobiDB-lite"/>
    </source>
</evidence>
<organism evidence="2 3">
    <name type="scientific">Kitasatospora paracochleata</name>
    <dbReference type="NCBI Taxonomy" id="58354"/>
    <lineage>
        <taxon>Bacteria</taxon>
        <taxon>Bacillati</taxon>
        <taxon>Actinomycetota</taxon>
        <taxon>Actinomycetes</taxon>
        <taxon>Kitasatosporales</taxon>
        <taxon>Streptomycetaceae</taxon>
        <taxon>Kitasatospora</taxon>
    </lineage>
</organism>
<proteinExistence type="predicted"/>
<keyword evidence="3" id="KW-1185">Reference proteome</keyword>
<dbReference type="EMBL" id="JAMZDX010000004">
    <property type="protein sequence ID" value="MCP2311069.1"/>
    <property type="molecule type" value="Genomic_DNA"/>
</dbReference>
<name>A0ABT1J1N8_9ACTN</name>
<feature type="compositionally biased region" description="Basic and acidic residues" evidence="1">
    <location>
        <begin position="1"/>
        <end position="14"/>
    </location>
</feature>
<comment type="caution">
    <text evidence="2">The sequence shown here is derived from an EMBL/GenBank/DDBJ whole genome shotgun (WGS) entry which is preliminary data.</text>
</comment>